<name>A0A8T0HP65_CERPU</name>
<evidence type="ECO:0000313" key="2">
    <source>
        <dbReference type="Proteomes" id="UP000822688"/>
    </source>
</evidence>
<sequence length="61" mass="6564">MVGSGNYDGGWRGGCSSYGNVAERGPQSKSYFELELLKDSINPSPLRSVTSILSYEGECTI</sequence>
<reference evidence="1" key="1">
    <citation type="submission" date="2020-06" db="EMBL/GenBank/DDBJ databases">
        <title>WGS assembly of Ceratodon purpureus strain R40.</title>
        <authorList>
            <person name="Carey S.B."/>
            <person name="Jenkins J."/>
            <person name="Shu S."/>
            <person name="Lovell J.T."/>
            <person name="Sreedasyam A."/>
            <person name="Maumus F."/>
            <person name="Tiley G.P."/>
            <person name="Fernandez-Pozo N."/>
            <person name="Barry K."/>
            <person name="Chen C."/>
            <person name="Wang M."/>
            <person name="Lipzen A."/>
            <person name="Daum C."/>
            <person name="Saski C.A."/>
            <person name="Payton A.C."/>
            <person name="Mcbreen J.C."/>
            <person name="Conrad R.E."/>
            <person name="Kollar L.M."/>
            <person name="Olsson S."/>
            <person name="Huttunen S."/>
            <person name="Landis J.B."/>
            <person name="Wickett N.J."/>
            <person name="Johnson M.G."/>
            <person name="Rensing S.A."/>
            <person name="Grimwood J."/>
            <person name="Schmutz J."/>
            <person name="Mcdaniel S.F."/>
        </authorList>
    </citation>
    <scope>NUCLEOTIDE SEQUENCE</scope>
    <source>
        <strain evidence="1">R40</strain>
    </source>
</reference>
<proteinExistence type="predicted"/>
<accession>A0A8T0HP65</accession>
<keyword evidence="2" id="KW-1185">Reference proteome</keyword>
<protein>
    <submittedName>
        <fullName evidence="1">Uncharacterized protein</fullName>
    </submittedName>
</protein>
<dbReference type="Proteomes" id="UP000822688">
    <property type="component" value="Chromosome V"/>
</dbReference>
<organism evidence="1 2">
    <name type="scientific">Ceratodon purpureus</name>
    <name type="common">Fire moss</name>
    <name type="synonym">Dicranum purpureum</name>
    <dbReference type="NCBI Taxonomy" id="3225"/>
    <lineage>
        <taxon>Eukaryota</taxon>
        <taxon>Viridiplantae</taxon>
        <taxon>Streptophyta</taxon>
        <taxon>Embryophyta</taxon>
        <taxon>Bryophyta</taxon>
        <taxon>Bryophytina</taxon>
        <taxon>Bryopsida</taxon>
        <taxon>Dicranidae</taxon>
        <taxon>Pseudoditrichales</taxon>
        <taxon>Ditrichaceae</taxon>
        <taxon>Ceratodon</taxon>
    </lineage>
</organism>
<dbReference type="AlphaFoldDB" id="A0A8T0HP65"/>
<comment type="caution">
    <text evidence="1">The sequence shown here is derived from an EMBL/GenBank/DDBJ whole genome shotgun (WGS) entry which is preliminary data.</text>
</comment>
<evidence type="ECO:0000313" key="1">
    <source>
        <dbReference type="EMBL" id="KAG0572672.1"/>
    </source>
</evidence>
<dbReference type="EMBL" id="CM026426">
    <property type="protein sequence ID" value="KAG0572672.1"/>
    <property type="molecule type" value="Genomic_DNA"/>
</dbReference>
<gene>
    <name evidence="1" type="ORF">KC19_VG115800</name>
</gene>